<keyword evidence="3" id="KW-1185">Reference proteome</keyword>
<accession>A0A917N8Q3</accession>
<evidence type="ECO:0000313" key="2">
    <source>
        <dbReference type="EMBL" id="GGI78501.1"/>
    </source>
</evidence>
<keyword evidence="1" id="KW-0732">Signal</keyword>
<dbReference type="RefSeq" id="WP_188919447.1">
    <property type="nucleotide sequence ID" value="NZ_BMPZ01000003.1"/>
</dbReference>
<organism evidence="2 3">
    <name type="scientific">Shewanella gelidii</name>
    <dbReference type="NCBI Taxonomy" id="1642821"/>
    <lineage>
        <taxon>Bacteria</taxon>
        <taxon>Pseudomonadati</taxon>
        <taxon>Pseudomonadota</taxon>
        <taxon>Gammaproteobacteria</taxon>
        <taxon>Alteromonadales</taxon>
        <taxon>Shewanellaceae</taxon>
        <taxon>Shewanella</taxon>
    </lineage>
</organism>
<dbReference type="InterPro" id="IPR022529">
    <property type="entry name" value="DUF3530"/>
</dbReference>
<reference evidence="2" key="1">
    <citation type="journal article" date="2014" name="Int. J. Syst. Evol. Microbiol.">
        <title>Complete genome sequence of Corynebacterium casei LMG S-19264T (=DSM 44701T), isolated from a smear-ripened cheese.</title>
        <authorList>
            <consortium name="US DOE Joint Genome Institute (JGI-PGF)"/>
            <person name="Walter F."/>
            <person name="Albersmeier A."/>
            <person name="Kalinowski J."/>
            <person name="Ruckert C."/>
        </authorList>
    </citation>
    <scope>NUCLEOTIDE SEQUENCE</scope>
    <source>
        <strain evidence="2">JCM 30804</strain>
    </source>
</reference>
<feature type="chain" id="PRO_5037090406" evidence="1">
    <location>
        <begin position="23"/>
        <end position="283"/>
    </location>
</feature>
<dbReference type="AlphaFoldDB" id="A0A917N8Q3"/>
<sequence>MTIKHLICLCTTLLLLSESCIAVERQYRDLPATEIKQITVQQKQQSVLVRSWQGTKKLGAVILLPASGQSADHPGLISFVRRHINPLGWASISLTPQDAGKQPNFATSVNEVNKAGTKQLSHPNNQAMPRYSEEEQKQVNETQEAFIVETFNQLDAIGEPFPGKRVLITLDDTAGHIIDLLANRKVPQPDILVLINPYRPTEVQNDNLALQLAKLDVPVLDIHSPDANQRALENLSERIAQTAKHRPYHYSHRKVMLNLDTPSAWQDCLDLIEGFAYRVMKKG</sequence>
<dbReference type="EMBL" id="BMPZ01000003">
    <property type="protein sequence ID" value="GGI78501.1"/>
    <property type="molecule type" value="Genomic_DNA"/>
</dbReference>
<protein>
    <submittedName>
        <fullName evidence="2">DUF3530 domain-containing protein</fullName>
    </submittedName>
</protein>
<dbReference type="Proteomes" id="UP000613743">
    <property type="component" value="Unassembled WGS sequence"/>
</dbReference>
<comment type="caution">
    <text evidence="2">The sequence shown here is derived from an EMBL/GenBank/DDBJ whole genome shotgun (WGS) entry which is preliminary data.</text>
</comment>
<reference evidence="2" key="2">
    <citation type="submission" date="2020-09" db="EMBL/GenBank/DDBJ databases">
        <authorList>
            <person name="Sun Q."/>
            <person name="Ohkuma M."/>
        </authorList>
    </citation>
    <scope>NUCLEOTIDE SEQUENCE</scope>
    <source>
        <strain evidence="2">JCM 30804</strain>
    </source>
</reference>
<proteinExistence type="predicted"/>
<dbReference type="Pfam" id="PF12048">
    <property type="entry name" value="DUF3530"/>
    <property type="match status" value="1"/>
</dbReference>
<evidence type="ECO:0000313" key="3">
    <source>
        <dbReference type="Proteomes" id="UP000613743"/>
    </source>
</evidence>
<evidence type="ECO:0000256" key="1">
    <source>
        <dbReference type="SAM" id="SignalP"/>
    </source>
</evidence>
<name>A0A917N8Q3_9GAMM</name>
<gene>
    <name evidence="2" type="ORF">GCM10009332_14880</name>
</gene>
<feature type="signal peptide" evidence="1">
    <location>
        <begin position="1"/>
        <end position="22"/>
    </location>
</feature>